<dbReference type="PANTHER" id="PTHR33317:SF4">
    <property type="entry name" value="POLYNUCLEOTIDYL TRANSFERASE, RIBONUCLEASE H-LIKE SUPERFAMILY PROTEIN"/>
    <property type="match status" value="1"/>
</dbReference>
<dbReference type="Proteomes" id="UP000176494">
    <property type="component" value="Unassembled WGS sequence"/>
</dbReference>
<evidence type="ECO:0000256" key="4">
    <source>
        <dbReference type="ARBA" id="ARBA00022801"/>
    </source>
</evidence>
<dbReference type="SMART" id="SM00732">
    <property type="entry name" value="YqgFc"/>
    <property type="match status" value="1"/>
</dbReference>
<dbReference type="Pfam" id="PF03652">
    <property type="entry name" value="RuvX"/>
    <property type="match status" value="1"/>
</dbReference>
<evidence type="ECO:0000256" key="3">
    <source>
        <dbReference type="ARBA" id="ARBA00022722"/>
    </source>
</evidence>
<dbReference type="Gene3D" id="3.30.420.140">
    <property type="entry name" value="YqgF/RNase H-like domain"/>
    <property type="match status" value="1"/>
</dbReference>
<gene>
    <name evidence="7" type="ORF">A2114_02910</name>
</gene>
<dbReference type="GO" id="GO:0016788">
    <property type="term" value="F:hydrolase activity, acting on ester bonds"/>
    <property type="evidence" value="ECO:0007669"/>
    <property type="project" value="UniProtKB-UniRule"/>
</dbReference>
<keyword evidence="1 5" id="KW-0963">Cytoplasm</keyword>
<name>A0A1G2Q9E5_9BACT</name>
<dbReference type="InterPro" id="IPR005227">
    <property type="entry name" value="YqgF"/>
</dbReference>
<comment type="caution">
    <text evidence="7">The sequence shown here is derived from an EMBL/GenBank/DDBJ whole genome shotgun (WGS) entry which is preliminary data.</text>
</comment>
<dbReference type="InterPro" id="IPR037027">
    <property type="entry name" value="YqgF/RNaseH-like_dom_sf"/>
</dbReference>
<sequence>MRLLGIDYGARRVGLALSDPAGIIAVPHSVLDNDRYLLTKVLKLCDAEEVEQVVLGESLSFAGRPNPIMAKITKFKEGLEGRGLKVWLEPEYLTTSEANRETGEDNFSDARSAALILRSYLEKHHA</sequence>
<dbReference type="STRING" id="1802435.A2114_02910"/>
<comment type="subcellular location">
    <subcellularLocation>
        <location evidence="5">Cytoplasm</location>
    </subcellularLocation>
</comment>
<reference evidence="7 8" key="1">
    <citation type="journal article" date="2016" name="Nat. Commun.">
        <title>Thousands of microbial genomes shed light on interconnected biogeochemical processes in an aquifer system.</title>
        <authorList>
            <person name="Anantharaman K."/>
            <person name="Brown C.T."/>
            <person name="Hug L.A."/>
            <person name="Sharon I."/>
            <person name="Castelle C.J."/>
            <person name="Probst A.J."/>
            <person name="Thomas B.C."/>
            <person name="Singh A."/>
            <person name="Wilkins M.J."/>
            <person name="Karaoz U."/>
            <person name="Brodie E.L."/>
            <person name="Williams K.H."/>
            <person name="Hubbard S.S."/>
            <person name="Banfield J.F."/>
        </authorList>
    </citation>
    <scope>NUCLEOTIDE SEQUENCE [LARGE SCALE GENOMIC DNA]</scope>
</reference>
<comment type="similarity">
    <text evidence="5">Belongs to the YqgF HJR family.</text>
</comment>
<dbReference type="PANTHER" id="PTHR33317">
    <property type="entry name" value="POLYNUCLEOTIDYL TRANSFERASE, RIBONUCLEASE H-LIKE SUPERFAMILY PROTEIN"/>
    <property type="match status" value="1"/>
</dbReference>
<evidence type="ECO:0000313" key="8">
    <source>
        <dbReference type="Proteomes" id="UP000176494"/>
    </source>
</evidence>
<dbReference type="HAMAP" id="MF_00651">
    <property type="entry name" value="Nuclease_YqgF"/>
    <property type="match status" value="1"/>
</dbReference>
<evidence type="ECO:0000256" key="2">
    <source>
        <dbReference type="ARBA" id="ARBA00022517"/>
    </source>
</evidence>
<dbReference type="SUPFAM" id="SSF53098">
    <property type="entry name" value="Ribonuclease H-like"/>
    <property type="match status" value="1"/>
</dbReference>
<evidence type="ECO:0000256" key="1">
    <source>
        <dbReference type="ARBA" id="ARBA00022490"/>
    </source>
</evidence>
<dbReference type="GO" id="GO:0000967">
    <property type="term" value="P:rRNA 5'-end processing"/>
    <property type="evidence" value="ECO:0007669"/>
    <property type="project" value="UniProtKB-UniRule"/>
</dbReference>
<dbReference type="InterPro" id="IPR006641">
    <property type="entry name" value="YqgF/RNaseH-like_dom"/>
</dbReference>
<evidence type="ECO:0000256" key="5">
    <source>
        <dbReference type="HAMAP-Rule" id="MF_00651"/>
    </source>
</evidence>
<dbReference type="AlphaFoldDB" id="A0A1G2Q9E5"/>
<comment type="function">
    <text evidence="5">Could be a nuclease involved in processing of the 5'-end of pre-16S rRNA.</text>
</comment>
<keyword evidence="3 5" id="KW-0540">Nuclease</keyword>
<dbReference type="InterPro" id="IPR012337">
    <property type="entry name" value="RNaseH-like_sf"/>
</dbReference>
<evidence type="ECO:0000259" key="6">
    <source>
        <dbReference type="SMART" id="SM00732"/>
    </source>
</evidence>
<dbReference type="GO" id="GO:0005737">
    <property type="term" value="C:cytoplasm"/>
    <property type="evidence" value="ECO:0007669"/>
    <property type="project" value="UniProtKB-SubCell"/>
</dbReference>
<dbReference type="CDD" id="cd16964">
    <property type="entry name" value="YqgF"/>
    <property type="match status" value="1"/>
</dbReference>
<keyword evidence="2 5" id="KW-0690">Ribosome biogenesis</keyword>
<proteinExistence type="inferred from homology"/>
<dbReference type="EMBL" id="MHTG01000020">
    <property type="protein sequence ID" value="OHA57155.1"/>
    <property type="molecule type" value="Genomic_DNA"/>
</dbReference>
<feature type="domain" description="YqgF/RNase H-like" evidence="6">
    <location>
        <begin position="1"/>
        <end position="98"/>
    </location>
</feature>
<dbReference type="GO" id="GO:0004518">
    <property type="term" value="F:nuclease activity"/>
    <property type="evidence" value="ECO:0007669"/>
    <property type="project" value="UniProtKB-KW"/>
</dbReference>
<evidence type="ECO:0000313" key="7">
    <source>
        <dbReference type="EMBL" id="OHA57155.1"/>
    </source>
</evidence>
<keyword evidence="4 5" id="KW-0378">Hydrolase</keyword>
<organism evidence="7 8">
    <name type="scientific">Candidatus Vogelbacteria bacterium GWA1_51_14</name>
    <dbReference type="NCBI Taxonomy" id="1802435"/>
    <lineage>
        <taxon>Bacteria</taxon>
        <taxon>Candidatus Vogeliibacteriota</taxon>
    </lineage>
</organism>
<dbReference type="EC" id="3.1.-.-" evidence="5"/>
<accession>A0A1G2Q9E5</accession>
<protein>
    <recommendedName>
        <fullName evidence="5">Putative pre-16S rRNA nuclease</fullName>
        <ecNumber evidence="5">3.1.-.-</ecNumber>
    </recommendedName>
</protein>